<evidence type="ECO:0000256" key="4">
    <source>
        <dbReference type="ARBA" id="ARBA00022737"/>
    </source>
</evidence>
<keyword evidence="6" id="KW-0493">Microtubule</keyword>
<sequence>MSQPPNAVLNGPAPENNVPFNDAQATQETTKTHQNGNGSTQQFPSYVTAPPRPPLTRLDSRSSLPLRPGFPSQPGVVLRPQQIRQPIPGQQFVQRPPGAVSRPPGQPQFIQNQGVRPPINPNFRPSTPFPRPQPPQGQAPRQPGIFQQRSAPVYPQPRPQFEGDQLLRSQTLDSTDLTSKSPENVKTAQEDFTRSALNAMKNRSYSVSSNASDTPSVHEEERRRSVSSVGSVEDRKSVTGSVENLDKKSEGDFPSRPESRASSRMNKIIEHDDKFHVSNKSSPLPPQTDISQKNVEFRLPTDENKSKSPSPIQKVTEKSEKKGDVTVTKPNEEKLIKTVQNGLGQKADERKPETKHLELKNLKKAKSPSRSEGDNDSGVDESTQGNDQSSNGDQSSPRKSSGKNPSRTSSTTPTKNRSLSRGSKSPSLKSPDSTASTPGTTERKKVPMNKIQVGSAPSPNLKVVRSKIGSLENASYKPGGGKIKIESKKLDFKNTSSKIEAKNEKYTPKGGDKKIQQQKLQWNAKSKVGSLENATHKPKGGDKKIETVKLNFNEKAKPKIGSKDNIKHVPGGGDVKFDEVEEEIKKEIENKKLDLKVQSKVGSMDNVKHKPGGGEKKIFDDKEYLKQKSAISSENHSLSGSQNSLPSQPEAGGPVADENLNQER</sequence>
<evidence type="ECO:0000256" key="7">
    <source>
        <dbReference type="SAM" id="MobiDB-lite"/>
    </source>
</evidence>
<reference evidence="8" key="2">
    <citation type="submission" date="2021-08" db="EMBL/GenBank/DDBJ databases">
        <authorList>
            <person name="Eriksson T."/>
        </authorList>
    </citation>
    <scope>NUCLEOTIDE SEQUENCE</scope>
    <source>
        <strain evidence="8">Stoneville</strain>
        <tissue evidence="8">Whole head</tissue>
    </source>
</reference>
<gene>
    <name evidence="8" type="ORF">GEV33_002564</name>
</gene>
<dbReference type="GO" id="GO:0043005">
    <property type="term" value="C:neuron projection"/>
    <property type="evidence" value="ECO:0007669"/>
    <property type="project" value="TreeGrafter"/>
</dbReference>
<feature type="compositionally biased region" description="Polar residues" evidence="7">
    <location>
        <begin position="380"/>
        <end position="440"/>
    </location>
</feature>
<dbReference type="InterPro" id="IPR001084">
    <property type="entry name" value="MAP_tubulin-bd_rpt"/>
</dbReference>
<dbReference type="PROSITE" id="PS51491">
    <property type="entry name" value="TAU_MAP_2"/>
    <property type="match status" value="4"/>
</dbReference>
<name>A0A8J6HTW9_TENMO</name>
<dbReference type="Pfam" id="PF00418">
    <property type="entry name" value="Tubulin-binding"/>
    <property type="match status" value="4"/>
</dbReference>
<protein>
    <recommendedName>
        <fullName evidence="6">Microtubule-associated protein</fullName>
    </recommendedName>
</protein>
<feature type="compositionally biased region" description="Polar residues" evidence="7">
    <location>
        <begin position="201"/>
        <end position="215"/>
    </location>
</feature>
<dbReference type="GO" id="GO:0031175">
    <property type="term" value="P:neuron projection development"/>
    <property type="evidence" value="ECO:0007669"/>
    <property type="project" value="TreeGrafter"/>
</dbReference>
<comment type="subcellular location">
    <subcellularLocation>
        <location evidence="1 6">Cytoplasm</location>
        <location evidence="1 6">Cytoskeleton</location>
    </subcellularLocation>
</comment>
<feature type="compositionally biased region" description="Basic and acidic residues" evidence="7">
    <location>
        <begin position="346"/>
        <end position="361"/>
    </location>
</feature>
<evidence type="ECO:0000256" key="1">
    <source>
        <dbReference type="ARBA" id="ARBA00004245"/>
    </source>
</evidence>
<organism evidence="8 9">
    <name type="scientific">Tenebrio molitor</name>
    <name type="common">Yellow mealworm beetle</name>
    <dbReference type="NCBI Taxonomy" id="7067"/>
    <lineage>
        <taxon>Eukaryota</taxon>
        <taxon>Metazoa</taxon>
        <taxon>Ecdysozoa</taxon>
        <taxon>Arthropoda</taxon>
        <taxon>Hexapoda</taxon>
        <taxon>Insecta</taxon>
        <taxon>Pterygota</taxon>
        <taxon>Neoptera</taxon>
        <taxon>Endopterygota</taxon>
        <taxon>Coleoptera</taxon>
        <taxon>Polyphaga</taxon>
        <taxon>Cucujiformia</taxon>
        <taxon>Tenebrionidae</taxon>
        <taxon>Tenebrio</taxon>
    </lineage>
</organism>
<keyword evidence="4" id="KW-0677">Repeat</keyword>
<feature type="compositionally biased region" description="Polar residues" evidence="7">
    <location>
        <begin position="167"/>
        <end position="187"/>
    </location>
</feature>
<feature type="compositionally biased region" description="Polar residues" evidence="7">
    <location>
        <begin position="278"/>
        <end position="294"/>
    </location>
</feature>
<evidence type="ECO:0000313" key="8">
    <source>
        <dbReference type="EMBL" id="KAH0820227.1"/>
    </source>
</evidence>
<evidence type="ECO:0000256" key="3">
    <source>
        <dbReference type="ARBA" id="ARBA00022553"/>
    </source>
</evidence>
<dbReference type="InterPro" id="IPR027324">
    <property type="entry name" value="MAP2/MAP4/Tau"/>
</dbReference>
<dbReference type="PANTHER" id="PTHR11501:SF18">
    <property type="entry name" value="MICROTUBULE-ASSOCIATED PROTEIN"/>
    <property type="match status" value="1"/>
</dbReference>
<evidence type="ECO:0000256" key="2">
    <source>
        <dbReference type="ARBA" id="ARBA00022490"/>
    </source>
</evidence>
<feature type="region of interest" description="Disordered" evidence="7">
    <location>
        <begin position="1"/>
        <end position="489"/>
    </location>
</feature>
<feature type="compositionally biased region" description="Pro residues" evidence="7">
    <location>
        <begin position="127"/>
        <end position="137"/>
    </location>
</feature>
<dbReference type="Proteomes" id="UP000719412">
    <property type="component" value="Unassembled WGS sequence"/>
</dbReference>
<keyword evidence="2 6" id="KW-0963">Cytoplasm</keyword>
<feature type="compositionally biased region" description="Polar residues" evidence="7">
    <location>
        <begin position="23"/>
        <end position="45"/>
    </location>
</feature>
<feature type="region of interest" description="Disordered" evidence="7">
    <location>
        <begin position="598"/>
        <end position="664"/>
    </location>
</feature>
<evidence type="ECO:0000256" key="6">
    <source>
        <dbReference type="RuleBase" id="RU000686"/>
    </source>
</evidence>
<dbReference type="PROSITE" id="PS00229">
    <property type="entry name" value="TAU_MAP_1"/>
    <property type="match status" value="2"/>
</dbReference>
<feature type="compositionally biased region" description="Basic and acidic residues" evidence="7">
    <location>
        <begin position="295"/>
        <end position="306"/>
    </location>
</feature>
<comment type="caution">
    <text evidence="8">The sequence shown here is derived from an EMBL/GenBank/DDBJ whole genome shotgun (WGS) entry which is preliminary data.</text>
</comment>
<keyword evidence="3" id="KW-0597">Phosphoprotein</keyword>
<dbReference type="EMBL" id="JABDTM020012588">
    <property type="protein sequence ID" value="KAH0820227.1"/>
    <property type="molecule type" value="Genomic_DNA"/>
</dbReference>
<reference evidence="8" key="1">
    <citation type="journal article" date="2020" name="J Insects Food Feed">
        <title>The yellow mealworm (Tenebrio molitor) genome: a resource for the emerging insects as food and feed industry.</title>
        <authorList>
            <person name="Eriksson T."/>
            <person name="Andere A."/>
            <person name="Kelstrup H."/>
            <person name="Emery V."/>
            <person name="Picard C."/>
        </authorList>
    </citation>
    <scope>NUCLEOTIDE SEQUENCE</scope>
    <source>
        <strain evidence="8">Stoneville</strain>
        <tissue evidence="8">Whole head</tissue>
    </source>
</reference>
<dbReference type="PANTHER" id="PTHR11501">
    <property type="entry name" value="MICROTUBULE-ASSOCIATED PROTEIN"/>
    <property type="match status" value="1"/>
</dbReference>
<feature type="region of interest" description="Disordered" evidence="7">
    <location>
        <begin position="523"/>
        <end position="543"/>
    </location>
</feature>
<dbReference type="GO" id="GO:0000226">
    <property type="term" value="P:microtubule cytoskeleton organization"/>
    <property type="evidence" value="ECO:0007669"/>
    <property type="project" value="TreeGrafter"/>
</dbReference>
<feature type="compositionally biased region" description="Basic and acidic residues" evidence="7">
    <location>
        <begin position="315"/>
        <end position="336"/>
    </location>
</feature>
<accession>A0A8J6HTW9</accession>
<feature type="compositionally biased region" description="Low complexity" evidence="7">
    <location>
        <begin position="79"/>
        <end position="91"/>
    </location>
</feature>
<keyword evidence="9" id="KW-1185">Reference proteome</keyword>
<dbReference type="GO" id="GO:0005874">
    <property type="term" value="C:microtubule"/>
    <property type="evidence" value="ECO:0007669"/>
    <property type="project" value="UniProtKB-KW"/>
</dbReference>
<evidence type="ECO:0000313" key="9">
    <source>
        <dbReference type="Proteomes" id="UP000719412"/>
    </source>
</evidence>
<keyword evidence="5 6" id="KW-0206">Cytoskeleton</keyword>
<evidence type="ECO:0000256" key="5">
    <source>
        <dbReference type="ARBA" id="ARBA00023212"/>
    </source>
</evidence>
<dbReference type="AlphaFoldDB" id="A0A8J6HTW9"/>
<feature type="compositionally biased region" description="Polar residues" evidence="7">
    <location>
        <begin position="629"/>
        <end position="647"/>
    </location>
</feature>
<proteinExistence type="predicted"/>
<feature type="compositionally biased region" description="Basic and acidic residues" evidence="7">
    <location>
        <begin position="244"/>
        <end position="276"/>
    </location>
</feature>
<feature type="compositionally biased region" description="Basic and acidic residues" evidence="7">
    <location>
        <begin position="606"/>
        <end position="626"/>
    </location>
</feature>
<dbReference type="GO" id="GO:0008017">
    <property type="term" value="F:microtubule binding"/>
    <property type="evidence" value="ECO:0007669"/>
    <property type="project" value="InterPro"/>
</dbReference>